<dbReference type="Proteomes" id="UP001204376">
    <property type="component" value="Unassembled WGS sequence"/>
</dbReference>
<comment type="caution">
    <text evidence="2">The sequence shown here is derived from an EMBL/GenBank/DDBJ whole genome shotgun (WGS) entry which is preliminary data.</text>
</comment>
<evidence type="ECO:0008006" key="4">
    <source>
        <dbReference type="Google" id="ProtNLM"/>
    </source>
</evidence>
<gene>
    <name evidence="2" type="ORF">NPE20_19665</name>
</gene>
<evidence type="ECO:0000256" key="1">
    <source>
        <dbReference type="SAM" id="SignalP"/>
    </source>
</evidence>
<dbReference type="EMBL" id="JANHOH010000006">
    <property type="protein sequence ID" value="MCQ6960207.1"/>
    <property type="molecule type" value="Genomic_DNA"/>
</dbReference>
<reference evidence="2 3" key="1">
    <citation type="submission" date="2022-07" db="EMBL/GenBank/DDBJ databases">
        <title>Mucilaginibacter sp. JC4.</title>
        <authorList>
            <person name="Le V."/>
            <person name="Ko S.-R."/>
            <person name="Ahn C.-Y."/>
            <person name="Oh H.-M."/>
        </authorList>
    </citation>
    <scope>NUCLEOTIDE SEQUENCE [LARGE SCALE GENOMIC DNA]</scope>
    <source>
        <strain evidence="2 3">JC4</strain>
    </source>
</reference>
<feature type="signal peptide" evidence="1">
    <location>
        <begin position="1"/>
        <end position="24"/>
    </location>
</feature>
<evidence type="ECO:0000313" key="3">
    <source>
        <dbReference type="Proteomes" id="UP001204376"/>
    </source>
</evidence>
<keyword evidence="1" id="KW-0732">Signal</keyword>
<protein>
    <recommendedName>
        <fullName evidence="4">Glycine zipper domain-containing protein</fullName>
    </recommendedName>
</protein>
<name>A0ABT1T6J1_9SPHI</name>
<proteinExistence type="predicted"/>
<sequence length="107" mass="11034">MKKLIIFSSLLLALTSGVTPNAQAQEKKKGISKQGKGAIIGGAGGAVAGALIGKSVGGAVVGGAIGAGGGYIIGNEARRREQKKKHAAWLERRRAWKRAHPGKAYPY</sequence>
<dbReference type="RefSeq" id="WP_256540394.1">
    <property type="nucleotide sequence ID" value="NZ_JANHOH010000006.1"/>
</dbReference>
<organism evidence="2 3">
    <name type="scientific">Mucilaginibacter aquariorum</name>
    <dbReference type="NCBI Taxonomy" id="2967225"/>
    <lineage>
        <taxon>Bacteria</taxon>
        <taxon>Pseudomonadati</taxon>
        <taxon>Bacteroidota</taxon>
        <taxon>Sphingobacteriia</taxon>
        <taxon>Sphingobacteriales</taxon>
        <taxon>Sphingobacteriaceae</taxon>
        <taxon>Mucilaginibacter</taxon>
    </lineage>
</organism>
<accession>A0ABT1T6J1</accession>
<feature type="chain" id="PRO_5046074382" description="Glycine zipper domain-containing protein" evidence="1">
    <location>
        <begin position="25"/>
        <end position="107"/>
    </location>
</feature>
<keyword evidence="3" id="KW-1185">Reference proteome</keyword>
<evidence type="ECO:0000313" key="2">
    <source>
        <dbReference type="EMBL" id="MCQ6960207.1"/>
    </source>
</evidence>